<dbReference type="EMBL" id="CP076132">
    <property type="protein sequence ID" value="QWG01876.1"/>
    <property type="molecule type" value="Genomic_DNA"/>
</dbReference>
<evidence type="ECO:0000313" key="3">
    <source>
        <dbReference type="EMBL" id="QWG01876.1"/>
    </source>
</evidence>
<reference evidence="3 4" key="1">
    <citation type="submission" date="2021-05" db="EMBL/GenBank/DDBJ databases">
        <title>Comparative genomic studies on the polysaccharide-degrading batcterial strains of the Flammeovirga genus.</title>
        <authorList>
            <person name="Zewei F."/>
            <person name="Zheng Z."/>
            <person name="Yu L."/>
            <person name="Ruyue G."/>
            <person name="Yanhong M."/>
            <person name="Yuanyuan C."/>
            <person name="Jingyan G."/>
            <person name="Wenjun H."/>
        </authorList>
    </citation>
    <scope>NUCLEOTIDE SEQUENCE [LARGE SCALE GENOMIC DNA]</scope>
    <source>
        <strain evidence="3 4">NBRC:100898</strain>
    </source>
</reference>
<feature type="domain" description="Sortilin N-terminal" evidence="2">
    <location>
        <begin position="261"/>
        <end position="367"/>
    </location>
</feature>
<dbReference type="GO" id="GO:0010411">
    <property type="term" value="P:xyloglucan metabolic process"/>
    <property type="evidence" value="ECO:0007669"/>
    <property type="project" value="TreeGrafter"/>
</dbReference>
<dbReference type="PANTHER" id="PTHR43739">
    <property type="entry name" value="XYLOGLUCANASE (EUROFUNG)"/>
    <property type="match status" value="1"/>
</dbReference>
<dbReference type="InterPro" id="IPR031778">
    <property type="entry name" value="Sortilin_N"/>
</dbReference>
<dbReference type="Gene3D" id="2.130.10.10">
    <property type="entry name" value="YVTN repeat-like/Quinoprotein amine dehydrogenase"/>
    <property type="match status" value="5"/>
</dbReference>
<gene>
    <name evidence="3" type="ORF">KMW28_19940</name>
</gene>
<dbReference type="CDD" id="cd15482">
    <property type="entry name" value="Sialidase_non-viral"/>
    <property type="match status" value="1"/>
</dbReference>
<dbReference type="PANTHER" id="PTHR43739:SF5">
    <property type="entry name" value="EXO-ALPHA-SIALIDASE"/>
    <property type="match status" value="1"/>
</dbReference>
<evidence type="ECO:0000313" key="4">
    <source>
        <dbReference type="Proteomes" id="UP000678679"/>
    </source>
</evidence>
<sequence length="1356" mass="147610">MKKLIAFFTIIFIFGAVVLLQKIETKEDTSTSLPEEFTGDDVARIEYAKKRQKRLNGYAKADKPDKFLSILRDMKTRKGESSPSYLMGYKSKELTKSLKVGGFSNARTANTVQWIERGPGNVPGRTRAFALDPDDADMNTWFAGSVGGGIWKTTDRGQSWTNLTPDLPNIAISSLVIAPSNHDVMYATTGEGFGGSAGFIKGDGVLKSVDGGTTWTQLTSTVANEDFQNTNRIIVDPNNENNIVVCTSNDPLWASAFTSGIFKSTDGGTSWTKTMEATEYVQQVIADPNDFNIQYAAVRSRGVFKSTDAGATWTNSSSGLSAGGRIELAISPKNTDYIYASIAGSGVNSTDGNLYYSEDAGATWIASKTTGSVNFLGGQGWYDNTIAAHPFDEKVVYAAGVNIFKIELSDTKQVSSNFIGASATGDVFYSFINFSGDLAGGIISQGETPNTDMVSVEVRFGPGLTQKAHRYTVGGAGAGVPSSDYVYEDYVDVPFEVWDVTNNRQLMVGFRDQQEDGKFNLANATDADVPSADQSREYLYINNIDYSETASSEMAQDGGMENDNMYFLWPVLDDGSSWDESNLPSSTIVLEWGNVTSVSADIRTVTDAYGQYDGNNSFAQTQNSTTVEGVHPDHHNIMAVVTGSNEFMFIDCNDGGIYYSDKGTNPGIADDSWYFAGNGYNTTQFYDVDKAPGESRYIGGSQDNGTWMSQVGEEGSADAKYKRSLGGDGFATIWNHDNPDLILGTIYNNAIYKSVNGGSSFSSSNSGITDTDDGGPFITKLSNTKTDPDVVYAVGGSGVWKSTNFGDSWSLSRISEAWAFGSFIDVKVSDADRDVVWAGAALTNNFRIHVSKDQAKTFTAVENFLHDGREMGQISGLATHPNKPNVAYILFSYANAPKIIKTEDYGQSWEDISGFGNGTSSTTGFPDVAVYDLMVFPQDENKIWVGTEVGIFETTDNAVSWHRLSGSIPATSIWDMKIVDDQVVVGTHGRGIWTATIAEIPAIVKYPSITQISSTLTGDVTVDVHLKSDVDSLVVYDDLGSRIVAINEAYDKGDHQLMFLGSLFSNIDKIKVYAYTNEVERKSYAAVLDLVEFGDVIDEYVSSNPEENVVDDFNGDLFKEFSVNNPLKTPAFHSQHPYAAGLTEISYLNNIIKVAEEDAHLIYSDIAFIANGSKVSVQGSKDGANWIDIVAPYDASYNSDWNSYVNFNSDPLDNMFVQHEVNLLDYFEAGDNIAVRFVLEASNNIPAWGWAISQINIQGEVSDITSIEDYTNASSIKIGPTVISNGSSNLFIDLKQNAEVELKIIDLNGSLIQEKSFGNVKAGQNKLPFDFNANKGIYVGIVSINNYQKSIKLLVK</sequence>
<evidence type="ECO:0000256" key="1">
    <source>
        <dbReference type="ARBA" id="ARBA00022737"/>
    </source>
</evidence>
<accession>A0AAX1N320</accession>
<dbReference type="InterPro" id="IPR052025">
    <property type="entry name" value="Xyloglucanase_GH74"/>
</dbReference>
<dbReference type="InterPro" id="IPR015943">
    <property type="entry name" value="WD40/YVTN_repeat-like_dom_sf"/>
</dbReference>
<keyword evidence="1" id="KW-0677">Repeat</keyword>
<keyword evidence="4" id="KW-1185">Reference proteome</keyword>
<dbReference type="RefSeq" id="WP_169666304.1">
    <property type="nucleotide sequence ID" value="NZ_CP076132.1"/>
</dbReference>
<organism evidence="3 4">
    <name type="scientific">Flammeovirga yaeyamensis</name>
    <dbReference type="NCBI Taxonomy" id="367791"/>
    <lineage>
        <taxon>Bacteria</taxon>
        <taxon>Pseudomonadati</taxon>
        <taxon>Bacteroidota</taxon>
        <taxon>Cytophagia</taxon>
        <taxon>Cytophagales</taxon>
        <taxon>Flammeovirgaceae</taxon>
        <taxon>Flammeovirga</taxon>
    </lineage>
</organism>
<dbReference type="SUPFAM" id="SSF110296">
    <property type="entry name" value="Oligoxyloglucan reducing end-specific cellobiohydrolase"/>
    <property type="match status" value="2"/>
</dbReference>
<protein>
    <recommendedName>
        <fullName evidence="2">Sortilin N-terminal domain-containing protein</fullName>
    </recommendedName>
</protein>
<proteinExistence type="predicted"/>
<name>A0AAX1N320_9BACT</name>
<dbReference type="Proteomes" id="UP000678679">
    <property type="component" value="Chromosome 1"/>
</dbReference>
<dbReference type="Pfam" id="PF15902">
    <property type="entry name" value="Sortilin-Vps10"/>
    <property type="match status" value="1"/>
</dbReference>
<evidence type="ECO:0000259" key="2">
    <source>
        <dbReference type="Pfam" id="PF15902"/>
    </source>
</evidence>
<dbReference type="KEGG" id="fya:KMW28_19940"/>